<organism evidence="1 2">
    <name type="scientific">Kordia periserrulae</name>
    <dbReference type="NCBI Taxonomy" id="701523"/>
    <lineage>
        <taxon>Bacteria</taxon>
        <taxon>Pseudomonadati</taxon>
        <taxon>Bacteroidota</taxon>
        <taxon>Flavobacteriia</taxon>
        <taxon>Flavobacteriales</taxon>
        <taxon>Flavobacteriaceae</taxon>
        <taxon>Kordia</taxon>
    </lineage>
</organism>
<name>A0A2T6C6N4_9FLAO</name>
<gene>
    <name evidence="1" type="ORF">C8N46_101573</name>
</gene>
<dbReference type="EMBL" id="QBKT01000001">
    <property type="protein sequence ID" value="PTX63963.1"/>
    <property type="molecule type" value="Genomic_DNA"/>
</dbReference>
<protein>
    <submittedName>
        <fullName evidence="1">Uncharacterized protein</fullName>
    </submittedName>
</protein>
<dbReference type="AlphaFoldDB" id="A0A2T6C6N4"/>
<evidence type="ECO:0000313" key="2">
    <source>
        <dbReference type="Proteomes" id="UP000244090"/>
    </source>
</evidence>
<proteinExistence type="predicted"/>
<sequence length="1139" mass="130300">MKSLFLFFCIGLFFTVQTQGQTKNRRTKKVAVKDSIVLDSVSINPFKFELTDKQYKKIDSTAYRIDFTKAILYLDVSKITTDSIRVSYTKYPKFLTKKYKGFNKDLIVENPIDIDKIVSLSTNKEPSNTQLFDGLNTSGSISRGVTIGNNQNSVLNSELDLQISGKISQNITLRASIQDANIPIQESGYSQRLDEFDQVFIELESKRWKIRAGDVNLANTTTDFMRFQKKVQGVGITANLPGENSDTTLFAAGALVRGRYTQSRFQGQEGNQGPYKLTGPNEELFILIISGSETVYVNGLPVERGENNDYVIDYNAGEITFTSRFPITSEMRITVEYQFTDNNYTRFVAYGGAQYEREKFKIAGYIYSENDSKNQPIQQNLSEEQVQILRDAGDNQQLMNAPSAVEQPFSENRILYRKETIDGMEVFVFSNNPDDTLFDVRFSLVGDNQGNYVLSNTASNGRIYEYVSPIAGVPQGNYEPIIQLVAPTKIQVAVVNGAYTPSEKTDVQFEVGFSSNDQNLFSSLDDDDNQGLAAKISVQQQLLDKKWKIRSFANFNHIDEKFQTIERLYSIEFSRDWNLENNFNAGNQQFLSTGLHFSNEKNGTAQYRFEYLNFDNNATGNRHVLQSNLKFGKLQLQSSGSFLTNETVSTTSDFLRLFARAAYSFDKSWVGARVDLESNEQQEITTQNFTPLSQRFKAYTGFIGVGDSLKIHAEVGYTYRVNDSLRNNLLQRVNTSNTYYLKSRLIQNKNTQLSLFVNYRTLDQEDETIEDETSLNSRLVYQQRLFDNIVTLNTVYETNSGTLPQQEFTYVQVDPGQGVYTWNDYNDNGIQELNEFELAQFPDEAIYVRVLLPNQVFIKTHQNKFSQVVTLNPSTWNTSNTKGVKKFLSHFYNQTSFLIDRKIRRENDNFSFNPFDDSEDENVLGLNQTLRNALFFNRGKQKYTTSYTYLNAKSKNLLSIGSQENINTSHQLQFTHKIGKFWLTDLISSTGKTESISENFLNKNFEINLFKVEPTLSYLFSRNSRFSVFYKYENKENLAGDLEQLTQQKVGISFAYNNQQKIALNGEFNYFQNDFSGNAFSPVGYQMLEGLQPGTNFTWNILIQKKLTKFLDLNLSYFGRKSEASQTIHTGNVQLRAFF</sequence>
<accession>A0A2T6C6N4</accession>
<comment type="caution">
    <text evidence="1">The sequence shown here is derived from an EMBL/GenBank/DDBJ whole genome shotgun (WGS) entry which is preliminary data.</text>
</comment>
<evidence type="ECO:0000313" key="1">
    <source>
        <dbReference type="EMBL" id="PTX63963.1"/>
    </source>
</evidence>
<dbReference type="RefSeq" id="WP_394340234.1">
    <property type="nucleotide sequence ID" value="NZ_QBKT01000001.1"/>
</dbReference>
<keyword evidence="2" id="KW-1185">Reference proteome</keyword>
<dbReference type="Proteomes" id="UP000244090">
    <property type="component" value="Unassembled WGS sequence"/>
</dbReference>
<reference evidence="1 2" key="1">
    <citation type="submission" date="2018-04" db="EMBL/GenBank/DDBJ databases">
        <title>Genomic Encyclopedia of Archaeal and Bacterial Type Strains, Phase II (KMG-II): from individual species to whole genera.</title>
        <authorList>
            <person name="Goeker M."/>
        </authorList>
    </citation>
    <scope>NUCLEOTIDE SEQUENCE [LARGE SCALE GENOMIC DNA]</scope>
    <source>
        <strain evidence="1 2">DSM 25731</strain>
    </source>
</reference>